<dbReference type="EMBL" id="LNXV01000034">
    <property type="protein sequence ID" value="KTC77879.1"/>
    <property type="molecule type" value="Genomic_DNA"/>
</dbReference>
<dbReference type="InterPro" id="IPR005346">
    <property type="entry name" value="RnfH"/>
</dbReference>
<dbReference type="OrthoDB" id="9796575at2"/>
<gene>
    <name evidence="3" type="primary">pasI</name>
    <name evidence="3" type="ORF">Lbru_2772</name>
</gene>
<accession>A0A0W0S2W9</accession>
<dbReference type="Pfam" id="PF03658">
    <property type="entry name" value="Ub-RnfH"/>
    <property type="match status" value="1"/>
</dbReference>
<dbReference type="PANTHER" id="PTHR37483">
    <property type="entry name" value="UPF0125 PROTEIN RATB"/>
    <property type="match status" value="1"/>
</dbReference>
<sequence>MVNVEIIYIKSDKATIHLELSLKSDSTIADALAESNLLHTHPEIKNLPVGIFAKQKPLDTVLKPGDRIEIYRPLSLDPKEKRRQRAKSQD</sequence>
<evidence type="ECO:0000313" key="3">
    <source>
        <dbReference type="EMBL" id="KTC77879.1"/>
    </source>
</evidence>
<dbReference type="PATRIC" id="fig|29422.6.peg.2939"/>
<dbReference type="Proteomes" id="UP000054742">
    <property type="component" value="Unassembled WGS sequence"/>
</dbReference>
<dbReference type="AlphaFoldDB" id="A0A0W0S2W9"/>
<evidence type="ECO:0000313" key="4">
    <source>
        <dbReference type="Proteomes" id="UP000054742"/>
    </source>
</evidence>
<evidence type="ECO:0000256" key="2">
    <source>
        <dbReference type="HAMAP-Rule" id="MF_00460"/>
    </source>
</evidence>
<comment type="caution">
    <text evidence="3">The sequence shown here is derived from an EMBL/GenBank/DDBJ whole genome shotgun (WGS) entry which is preliminary data.</text>
</comment>
<dbReference type="STRING" id="29422.Lbru_2772"/>
<organism evidence="3 4">
    <name type="scientific">Legionella brunensis</name>
    <dbReference type="NCBI Taxonomy" id="29422"/>
    <lineage>
        <taxon>Bacteria</taxon>
        <taxon>Pseudomonadati</taxon>
        <taxon>Pseudomonadota</taxon>
        <taxon>Gammaproteobacteria</taxon>
        <taxon>Legionellales</taxon>
        <taxon>Legionellaceae</taxon>
        <taxon>Legionella</taxon>
    </lineage>
</organism>
<dbReference type="SUPFAM" id="SSF54285">
    <property type="entry name" value="MoaD/ThiS"/>
    <property type="match status" value="1"/>
</dbReference>
<reference evidence="3 4" key="1">
    <citation type="submission" date="2015-11" db="EMBL/GenBank/DDBJ databases">
        <title>Genomic analysis of 38 Legionella species identifies large and diverse effector repertoires.</title>
        <authorList>
            <person name="Burstein D."/>
            <person name="Amaro F."/>
            <person name="Zusman T."/>
            <person name="Lifshitz Z."/>
            <person name="Cohen O."/>
            <person name="Gilbert J.A."/>
            <person name="Pupko T."/>
            <person name="Shuman H.A."/>
            <person name="Segal G."/>
        </authorList>
    </citation>
    <scope>NUCLEOTIDE SEQUENCE [LARGE SCALE GENOMIC DNA]</scope>
    <source>
        <strain evidence="3 4">ATCC 43878</strain>
    </source>
</reference>
<evidence type="ECO:0000256" key="1">
    <source>
        <dbReference type="ARBA" id="ARBA00010645"/>
    </source>
</evidence>
<dbReference type="InterPro" id="IPR037021">
    <property type="entry name" value="RnfH_sf"/>
</dbReference>
<name>A0A0W0S2W9_9GAMM</name>
<dbReference type="InterPro" id="IPR016155">
    <property type="entry name" value="Mopterin_synth/thiamin_S_b"/>
</dbReference>
<dbReference type="PANTHER" id="PTHR37483:SF1">
    <property type="entry name" value="UPF0125 PROTEIN RATB"/>
    <property type="match status" value="1"/>
</dbReference>
<proteinExistence type="inferred from homology"/>
<dbReference type="NCBIfam" id="NF002490">
    <property type="entry name" value="PRK01777.1"/>
    <property type="match status" value="1"/>
</dbReference>
<keyword evidence="4" id="KW-1185">Reference proteome</keyword>
<dbReference type="Gene3D" id="3.10.20.280">
    <property type="entry name" value="RnfH-like"/>
    <property type="match status" value="1"/>
</dbReference>
<dbReference type="RefSeq" id="WP_058442749.1">
    <property type="nucleotide sequence ID" value="NZ_CAAAHU010000011.1"/>
</dbReference>
<comment type="similarity">
    <text evidence="1 2">Belongs to the UPF0125 (RnfH) family.</text>
</comment>
<protein>
    <recommendedName>
        <fullName evidence="2">UPF0125 protein Lbru_2772</fullName>
    </recommendedName>
</protein>
<dbReference type="HAMAP" id="MF_00460">
    <property type="entry name" value="UPF0125_RnfH"/>
    <property type="match status" value="1"/>
</dbReference>